<reference evidence="2 3" key="1">
    <citation type="submission" date="2018-10" db="EMBL/GenBank/DDBJ databases">
        <authorList>
            <person name="Li J."/>
        </authorList>
    </citation>
    <scope>NUCLEOTIDE SEQUENCE [LARGE SCALE GENOMIC DNA]</scope>
    <source>
        <strain evidence="2 3">JCM 11654</strain>
    </source>
</reference>
<keyword evidence="1" id="KW-1133">Transmembrane helix</keyword>
<name>A0A3L7AW29_9MICO</name>
<dbReference type="EMBL" id="RCUY01000001">
    <property type="protein sequence ID" value="RLP84753.1"/>
    <property type="molecule type" value="Genomic_DNA"/>
</dbReference>
<evidence type="ECO:0000256" key="1">
    <source>
        <dbReference type="SAM" id="Phobius"/>
    </source>
</evidence>
<organism evidence="2 3">
    <name type="scientific">Mycetocola lacteus</name>
    <dbReference type="NCBI Taxonomy" id="76637"/>
    <lineage>
        <taxon>Bacteria</taxon>
        <taxon>Bacillati</taxon>
        <taxon>Actinomycetota</taxon>
        <taxon>Actinomycetes</taxon>
        <taxon>Micrococcales</taxon>
        <taxon>Microbacteriaceae</taxon>
        <taxon>Mycetocola</taxon>
    </lineage>
</organism>
<keyword evidence="1" id="KW-0812">Transmembrane</keyword>
<evidence type="ECO:0000313" key="3">
    <source>
        <dbReference type="Proteomes" id="UP000269438"/>
    </source>
</evidence>
<accession>A0A3L7AW29</accession>
<evidence type="ECO:0000313" key="2">
    <source>
        <dbReference type="EMBL" id="RLP84753.1"/>
    </source>
</evidence>
<dbReference type="AlphaFoldDB" id="A0A3L7AW29"/>
<keyword evidence="1" id="KW-0472">Membrane</keyword>
<proteinExistence type="predicted"/>
<protein>
    <submittedName>
        <fullName evidence="2">Uncharacterized protein</fullName>
    </submittedName>
</protein>
<gene>
    <name evidence="2" type="ORF">D9V34_01800</name>
</gene>
<sequence length="103" mass="10697">MLRRLTVIAAVVAGAGLLAVMVAQLISGIDYRIAEDRGIEPGLAPAGTVVATEIGLLLLAVGTVTLVVLAATALIRQARIRQAQVRYAQIQHTQARSSTNPAA</sequence>
<dbReference type="OrthoDB" id="9780884at2"/>
<dbReference type="Proteomes" id="UP000269438">
    <property type="component" value="Unassembled WGS sequence"/>
</dbReference>
<dbReference type="RefSeq" id="WP_147441591.1">
    <property type="nucleotide sequence ID" value="NZ_RCUY01000001.1"/>
</dbReference>
<comment type="caution">
    <text evidence="2">The sequence shown here is derived from an EMBL/GenBank/DDBJ whole genome shotgun (WGS) entry which is preliminary data.</text>
</comment>
<keyword evidence="3" id="KW-1185">Reference proteome</keyword>
<feature type="transmembrane region" description="Helical" evidence="1">
    <location>
        <begin position="52"/>
        <end position="75"/>
    </location>
</feature>